<evidence type="ECO:0000313" key="2">
    <source>
        <dbReference type="Proteomes" id="UP000070544"/>
    </source>
</evidence>
<name>A0A139A197_GONPJ</name>
<reference evidence="1 2" key="1">
    <citation type="journal article" date="2015" name="Genome Biol. Evol.">
        <title>Phylogenomic analyses indicate that early fungi evolved digesting cell walls of algal ancestors of land plants.</title>
        <authorList>
            <person name="Chang Y."/>
            <person name="Wang S."/>
            <person name="Sekimoto S."/>
            <person name="Aerts A.L."/>
            <person name="Choi C."/>
            <person name="Clum A."/>
            <person name="LaButti K.M."/>
            <person name="Lindquist E.A."/>
            <person name="Yee Ngan C."/>
            <person name="Ohm R.A."/>
            <person name="Salamov A.A."/>
            <person name="Grigoriev I.V."/>
            <person name="Spatafora J.W."/>
            <person name="Berbee M.L."/>
        </authorList>
    </citation>
    <scope>NUCLEOTIDE SEQUENCE [LARGE SCALE GENOMIC DNA]</scope>
    <source>
        <strain evidence="1 2">JEL478</strain>
    </source>
</reference>
<dbReference type="AlphaFoldDB" id="A0A139A197"/>
<dbReference type="EMBL" id="KQ965820">
    <property type="protein sequence ID" value="KXS10522.1"/>
    <property type="molecule type" value="Genomic_DNA"/>
</dbReference>
<proteinExistence type="predicted"/>
<evidence type="ECO:0000313" key="1">
    <source>
        <dbReference type="EMBL" id="KXS10522.1"/>
    </source>
</evidence>
<gene>
    <name evidence="1" type="ORF">M427DRAFT_47998</name>
</gene>
<dbReference type="OrthoDB" id="3232941at2759"/>
<dbReference type="Proteomes" id="UP000070544">
    <property type="component" value="Unassembled WGS sequence"/>
</dbReference>
<sequence>MLVFCRYKNAFDALGPYVDQFEFAAPDHLHVVSKGVFGDHRIPMVISILRGWFGSKAVADLDKNTKFDAMDYNHQMQTLIFHLEEWFGHEDCPDLNNILLALRLLLSFNFAITAKAVTVEDPQSAHSFLRDFAAHMGPFERASKVHKLQEFIPQSLENGTSDNYSTAKLEGDHKRVKRLALNATNHKDFVAITVLFDKNLFYLGSQLVGAELDDVPTSHIPQQYLPVPEGVKHQCVLLSKCGDIRTFYDLQQELGNAATS</sequence>
<organism evidence="1 2">
    <name type="scientific">Gonapodya prolifera (strain JEL478)</name>
    <name type="common">Monoblepharis prolifera</name>
    <dbReference type="NCBI Taxonomy" id="1344416"/>
    <lineage>
        <taxon>Eukaryota</taxon>
        <taxon>Fungi</taxon>
        <taxon>Fungi incertae sedis</taxon>
        <taxon>Chytridiomycota</taxon>
        <taxon>Chytridiomycota incertae sedis</taxon>
        <taxon>Monoblepharidomycetes</taxon>
        <taxon>Monoblepharidales</taxon>
        <taxon>Gonapodyaceae</taxon>
        <taxon>Gonapodya</taxon>
    </lineage>
</organism>
<keyword evidence="2" id="KW-1185">Reference proteome</keyword>
<protein>
    <submittedName>
        <fullName evidence="1">Uncharacterized protein</fullName>
    </submittedName>
</protein>
<accession>A0A139A197</accession>